<keyword evidence="4" id="KW-0804">Transcription</keyword>
<dbReference type="SUPFAM" id="SSF53850">
    <property type="entry name" value="Periplasmic binding protein-like II"/>
    <property type="match status" value="1"/>
</dbReference>
<dbReference type="Proteomes" id="UP000666240">
    <property type="component" value="Unassembled WGS sequence"/>
</dbReference>
<dbReference type="Gene3D" id="1.10.10.10">
    <property type="entry name" value="Winged helix-like DNA-binding domain superfamily/Winged helix DNA-binding domain"/>
    <property type="match status" value="1"/>
</dbReference>
<dbReference type="EMBL" id="JAGIYY010000001">
    <property type="protein sequence ID" value="MBP0437585.1"/>
    <property type="molecule type" value="Genomic_DNA"/>
</dbReference>
<dbReference type="PANTHER" id="PTHR30537:SF5">
    <property type="entry name" value="HTH-TYPE TRANSCRIPTIONAL ACTIVATOR TTDR-RELATED"/>
    <property type="match status" value="1"/>
</dbReference>
<evidence type="ECO:0000259" key="5">
    <source>
        <dbReference type="PROSITE" id="PS50931"/>
    </source>
</evidence>
<evidence type="ECO:0000313" key="6">
    <source>
        <dbReference type="EMBL" id="MBP0437585.1"/>
    </source>
</evidence>
<proteinExistence type="inferred from homology"/>
<dbReference type="PANTHER" id="PTHR30537">
    <property type="entry name" value="HTH-TYPE TRANSCRIPTIONAL REGULATOR"/>
    <property type="match status" value="1"/>
</dbReference>
<dbReference type="Gene3D" id="3.40.190.10">
    <property type="entry name" value="Periplasmic binding protein-like II"/>
    <property type="match status" value="2"/>
</dbReference>
<evidence type="ECO:0000256" key="3">
    <source>
        <dbReference type="ARBA" id="ARBA00023125"/>
    </source>
</evidence>
<dbReference type="Pfam" id="PF03466">
    <property type="entry name" value="LysR_substrate"/>
    <property type="match status" value="1"/>
</dbReference>
<dbReference type="InterPro" id="IPR000847">
    <property type="entry name" value="LysR_HTH_N"/>
</dbReference>
<dbReference type="SUPFAM" id="SSF46785">
    <property type="entry name" value="Winged helix' DNA-binding domain"/>
    <property type="match status" value="1"/>
</dbReference>
<comment type="caution">
    <text evidence="6">The sequence shown here is derived from an EMBL/GenBank/DDBJ whole genome shotgun (WGS) entry which is preliminary data.</text>
</comment>
<evidence type="ECO:0000256" key="4">
    <source>
        <dbReference type="ARBA" id="ARBA00023163"/>
    </source>
</evidence>
<dbReference type="PRINTS" id="PR00039">
    <property type="entry name" value="HTHLYSR"/>
</dbReference>
<dbReference type="InterPro" id="IPR036390">
    <property type="entry name" value="WH_DNA-bd_sf"/>
</dbReference>
<evidence type="ECO:0000256" key="1">
    <source>
        <dbReference type="ARBA" id="ARBA00009437"/>
    </source>
</evidence>
<sequence length="306" mass="33364">MIRSLPPLRLLTVFETVLRNGSIRAAASELNVSQPAVSQALRQLEDHVGTRLLDRTTRPPGLTEAGRLLQSATTEGLGRIAEALQDIQRLSGTAEQSVTIACSVGFATYWLMPRLAGLYETHPGIAVNVLTTSQGAPRLTASVDMAIRFGSGSWSDGEVHRLFHERVEPVCSPELAERLPREGALQAATLIHVDVDDESWTRWATYLRAIGQLPDNRRPGLRFTNYVQATQAALSHQGVMLGWRSITGDLVKQGRLVVLSEPHYRPGSAFFLVAAHRPTHQRASQTVAAWLRSLGDSDPSGAARAI</sequence>
<dbReference type="InterPro" id="IPR036388">
    <property type="entry name" value="WH-like_DNA-bd_sf"/>
</dbReference>
<dbReference type="GO" id="GO:0003700">
    <property type="term" value="F:DNA-binding transcription factor activity"/>
    <property type="evidence" value="ECO:0007669"/>
    <property type="project" value="InterPro"/>
</dbReference>
<evidence type="ECO:0000256" key="2">
    <source>
        <dbReference type="ARBA" id="ARBA00023015"/>
    </source>
</evidence>
<dbReference type="PROSITE" id="PS50931">
    <property type="entry name" value="HTH_LYSR"/>
    <property type="match status" value="1"/>
</dbReference>
<dbReference type="FunFam" id="1.10.10.10:FF:000001">
    <property type="entry name" value="LysR family transcriptional regulator"/>
    <property type="match status" value="1"/>
</dbReference>
<protein>
    <submittedName>
        <fullName evidence="6">LysR family transcriptional regulator</fullName>
    </submittedName>
</protein>
<feature type="domain" description="HTH lysR-type" evidence="5">
    <location>
        <begin position="6"/>
        <end position="63"/>
    </location>
</feature>
<keyword evidence="7" id="KW-1185">Reference proteome</keyword>
<evidence type="ECO:0000313" key="7">
    <source>
        <dbReference type="Proteomes" id="UP000666240"/>
    </source>
</evidence>
<dbReference type="Pfam" id="PF00126">
    <property type="entry name" value="HTH_1"/>
    <property type="match status" value="1"/>
</dbReference>
<reference evidence="6" key="1">
    <citation type="submission" date="2021-03" db="EMBL/GenBank/DDBJ databases">
        <title>Genome sequencing and assembly of Tianweitania sediminis.</title>
        <authorList>
            <person name="Chhetri G."/>
        </authorList>
    </citation>
    <scope>NUCLEOTIDE SEQUENCE</scope>
    <source>
        <strain evidence="6">Z8</strain>
    </source>
</reference>
<dbReference type="AlphaFoldDB" id="A0A8J7QXI7"/>
<dbReference type="InterPro" id="IPR005119">
    <property type="entry name" value="LysR_subst-bd"/>
</dbReference>
<dbReference type="CDD" id="cd08432">
    <property type="entry name" value="PBP2_GcdR_TrpI_HvrB_AmpR_like"/>
    <property type="match status" value="1"/>
</dbReference>
<keyword evidence="3" id="KW-0238">DNA-binding</keyword>
<keyword evidence="2" id="KW-0805">Transcription regulation</keyword>
<name>A0A8J7QXI7_9HYPH</name>
<organism evidence="6 7">
    <name type="scientific">Tianweitania sediminis</name>
    <dbReference type="NCBI Taxonomy" id="1502156"/>
    <lineage>
        <taxon>Bacteria</taxon>
        <taxon>Pseudomonadati</taxon>
        <taxon>Pseudomonadota</taxon>
        <taxon>Alphaproteobacteria</taxon>
        <taxon>Hyphomicrobiales</taxon>
        <taxon>Phyllobacteriaceae</taxon>
        <taxon>Tianweitania</taxon>
    </lineage>
</organism>
<dbReference type="RefSeq" id="WP_209333581.1">
    <property type="nucleotide sequence ID" value="NZ_JAGIYY010000001.1"/>
</dbReference>
<dbReference type="GO" id="GO:0003677">
    <property type="term" value="F:DNA binding"/>
    <property type="evidence" value="ECO:0007669"/>
    <property type="project" value="UniProtKB-KW"/>
</dbReference>
<dbReference type="InterPro" id="IPR058163">
    <property type="entry name" value="LysR-type_TF_proteobact-type"/>
</dbReference>
<comment type="similarity">
    <text evidence="1">Belongs to the LysR transcriptional regulatory family.</text>
</comment>
<gene>
    <name evidence="6" type="ORF">J5Y06_02815</name>
</gene>
<accession>A0A8J7QXI7</accession>